<dbReference type="RefSeq" id="WP_218883657.1">
    <property type="nucleotide sequence ID" value="NZ_JACCFW010000001.1"/>
</dbReference>
<comment type="subcellular location">
    <subcellularLocation>
        <location evidence="1">Cytoplasm</location>
    </subcellularLocation>
</comment>
<dbReference type="Proteomes" id="UP000571817">
    <property type="component" value="Unassembled WGS sequence"/>
</dbReference>
<comment type="caution">
    <text evidence="10">The sequence shown here is derived from an EMBL/GenBank/DDBJ whole genome shotgun (WGS) entry which is preliminary data.</text>
</comment>
<keyword evidence="7" id="KW-0131">Cell cycle</keyword>
<keyword evidence="4" id="KW-0963">Cytoplasm</keyword>
<feature type="compositionally biased region" description="Basic and acidic residues" evidence="9">
    <location>
        <begin position="48"/>
        <end position="59"/>
    </location>
</feature>
<dbReference type="GO" id="GO:0051301">
    <property type="term" value="P:cell division"/>
    <property type="evidence" value="ECO:0007669"/>
    <property type="project" value="UniProtKB-KW"/>
</dbReference>
<dbReference type="Pfam" id="PF05103">
    <property type="entry name" value="DivIVA"/>
    <property type="match status" value="1"/>
</dbReference>
<dbReference type="InterPro" id="IPR007793">
    <property type="entry name" value="DivIVA_fam"/>
</dbReference>
<dbReference type="Gene3D" id="6.10.250.660">
    <property type="match status" value="1"/>
</dbReference>
<dbReference type="EMBL" id="JACCFW010000001">
    <property type="protein sequence ID" value="NYJ75104.1"/>
    <property type="molecule type" value="Genomic_DNA"/>
</dbReference>
<sequence length="364" mass="38932">MALTPEDVVKKEFTKPKGFGRSGYDEIQVDDFLDEIVVELRRLNAENEDLTGKLEDLRRSKGVAGKEGGSTAADTASGVPALTPVKGDADKADADATAAIPVPAKAGATGTPDAAALAKAREELASAERDLATAKGEREKVQREVAEAKERLAALQKQIEQAEADSTQRTAAAAKRAEEAEAQSEARVRDAGTAQGGSSVAGVQAPGTAATAGNDSAAGVIALAQRLHDEHVREGETTRDRLIKEAQERHDSMVGEGTTTREKLVQQGQSKHDELVGTGQKRHDELMRQANERSTGLVKEAEERKQRIIGQLTTERESISTAIEQLKSFEHEYRSKLKGFIQGQLKDLDGEGVQEKESAPGGQH</sequence>
<evidence type="ECO:0000313" key="10">
    <source>
        <dbReference type="EMBL" id="NYJ75104.1"/>
    </source>
</evidence>
<keyword evidence="5" id="KW-0132">Cell division</keyword>
<proteinExistence type="inferred from homology"/>
<dbReference type="InterPro" id="IPR019933">
    <property type="entry name" value="DivIVA_domain"/>
</dbReference>
<evidence type="ECO:0000256" key="2">
    <source>
        <dbReference type="ARBA" id="ARBA00009008"/>
    </source>
</evidence>
<feature type="compositionally biased region" description="Basic and acidic residues" evidence="9">
    <location>
        <begin position="175"/>
        <end position="190"/>
    </location>
</feature>
<feature type="region of interest" description="Disordered" evidence="9">
    <location>
        <begin position="48"/>
        <end position="90"/>
    </location>
</feature>
<evidence type="ECO:0000256" key="4">
    <source>
        <dbReference type="ARBA" id="ARBA00022490"/>
    </source>
</evidence>
<feature type="region of interest" description="Disordered" evidence="9">
    <location>
        <begin position="159"/>
        <end position="213"/>
    </location>
</feature>
<keyword evidence="11" id="KW-1185">Reference proteome</keyword>
<evidence type="ECO:0000256" key="7">
    <source>
        <dbReference type="ARBA" id="ARBA00023306"/>
    </source>
</evidence>
<comment type="similarity">
    <text evidence="2">Belongs to the DivIVA family.</text>
</comment>
<evidence type="ECO:0000313" key="11">
    <source>
        <dbReference type="Proteomes" id="UP000571817"/>
    </source>
</evidence>
<dbReference type="PANTHER" id="PTHR35794:SF2">
    <property type="entry name" value="CELL DIVISION PROTEIN DIVIVA"/>
    <property type="match status" value="1"/>
</dbReference>
<evidence type="ECO:0000256" key="6">
    <source>
        <dbReference type="ARBA" id="ARBA00023054"/>
    </source>
</evidence>
<evidence type="ECO:0000256" key="8">
    <source>
        <dbReference type="ARBA" id="ARBA00031737"/>
    </source>
</evidence>
<keyword evidence="6" id="KW-0175">Coiled coil</keyword>
<dbReference type="NCBIfam" id="TIGR03544">
    <property type="entry name" value="DivI1A_domain"/>
    <property type="match status" value="1"/>
</dbReference>
<accession>A0A853DJB6</accession>
<dbReference type="GO" id="GO:0005737">
    <property type="term" value="C:cytoplasm"/>
    <property type="evidence" value="ECO:0007669"/>
    <property type="project" value="UniProtKB-SubCell"/>
</dbReference>
<gene>
    <name evidence="10" type="ORF">HNR15_002067</name>
</gene>
<organism evidence="10 11">
    <name type="scientific">Allobranchiibius huperziae</name>
    <dbReference type="NCBI Taxonomy" id="1874116"/>
    <lineage>
        <taxon>Bacteria</taxon>
        <taxon>Bacillati</taxon>
        <taxon>Actinomycetota</taxon>
        <taxon>Actinomycetes</taxon>
        <taxon>Micrococcales</taxon>
        <taxon>Dermacoccaceae</taxon>
        <taxon>Allobranchiibius</taxon>
    </lineage>
</organism>
<evidence type="ECO:0000256" key="9">
    <source>
        <dbReference type="SAM" id="MobiDB-lite"/>
    </source>
</evidence>
<dbReference type="PANTHER" id="PTHR35794">
    <property type="entry name" value="CELL DIVISION PROTEIN DIVIVA"/>
    <property type="match status" value="1"/>
</dbReference>
<reference evidence="10 11" key="1">
    <citation type="submission" date="2020-07" db="EMBL/GenBank/DDBJ databases">
        <title>Sequencing the genomes of 1000 actinobacteria strains.</title>
        <authorList>
            <person name="Klenk H.-P."/>
        </authorList>
    </citation>
    <scope>NUCLEOTIDE SEQUENCE [LARGE SCALE GENOMIC DNA]</scope>
    <source>
        <strain evidence="10 11">DSM 29531</strain>
    </source>
</reference>
<protein>
    <recommendedName>
        <fullName evidence="3">Cell wall synthesis protein Wag31</fullName>
    </recommendedName>
    <alternativeName>
        <fullName evidence="8">Antigen 84</fullName>
    </alternativeName>
</protein>
<name>A0A853DJB6_9MICO</name>
<feature type="region of interest" description="Disordered" evidence="9">
    <location>
        <begin position="228"/>
        <end position="282"/>
    </location>
</feature>
<evidence type="ECO:0000256" key="1">
    <source>
        <dbReference type="ARBA" id="ARBA00004496"/>
    </source>
</evidence>
<dbReference type="AlphaFoldDB" id="A0A853DJB6"/>
<evidence type="ECO:0000256" key="5">
    <source>
        <dbReference type="ARBA" id="ARBA00022618"/>
    </source>
</evidence>
<evidence type="ECO:0000256" key="3">
    <source>
        <dbReference type="ARBA" id="ARBA00018787"/>
    </source>
</evidence>